<evidence type="ECO:0000256" key="1">
    <source>
        <dbReference type="SAM" id="MobiDB-lite"/>
    </source>
</evidence>
<feature type="region of interest" description="Disordered" evidence="1">
    <location>
        <begin position="143"/>
        <end position="196"/>
    </location>
</feature>
<gene>
    <name evidence="2" type="ORF">VNI00_016549</name>
</gene>
<comment type="caution">
    <text evidence="2">The sequence shown here is derived from an EMBL/GenBank/DDBJ whole genome shotgun (WGS) entry which is preliminary data.</text>
</comment>
<evidence type="ECO:0000313" key="3">
    <source>
        <dbReference type="Proteomes" id="UP001383192"/>
    </source>
</evidence>
<organism evidence="2 3">
    <name type="scientific">Paramarasmius palmivorus</name>
    <dbReference type="NCBI Taxonomy" id="297713"/>
    <lineage>
        <taxon>Eukaryota</taxon>
        <taxon>Fungi</taxon>
        <taxon>Dikarya</taxon>
        <taxon>Basidiomycota</taxon>
        <taxon>Agaricomycotina</taxon>
        <taxon>Agaricomycetes</taxon>
        <taxon>Agaricomycetidae</taxon>
        <taxon>Agaricales</taxon>
        <taxon>Marasmiineae</taxon>
        <taxon>Marasmiaceae</taxon>
        <taxon>Paramarasmius</taxon>
    </lineage>
</organism>
<dbReference type="Proteomes" id="UP001383192">
    <property type="component" value="Unassembled WGS sequence"/>
</dbReference>
<accession>A0AAW0BEH8</accession>
<protein>
    <submittedName>
        <fullName evidence="2">Uncharacterized protein</fullName>
    </submittedName>
</protein>
<dbReference type="EMBL" id="JAYKXP010000131">
    <property type="protein sequence ID" value="KAK7024171.1"/>
    <property type="molecule type" value="Genomic_DNA"/>
</dbReference>
<name>A0AAW0BEH8_9AGAR</name>
<proteinExistence type="predicted"/>
<dbReference type="AlphaFoldDB" id="A0AAW0BEH8"/>
<sequence length="196" mass="21777">MTPAAVLGSSVSLDISVEVSHYDSTSNRVRTSITESTLGEDSSDGKPVVFTVDCSSWLQNKGPFTIRLTGLPDGVQRHIEEINRNIVSSSYLEPTVAPADAPTAHSSLYQDQEGLITPKRKLKRRSKDWRSPHYDGLAYFLPPTPPRRTLPPKRYGLRTRGNRTACNTPRTPCKPLKRESEELLLVPETDSESQSD</sequence>
<keyword evidence="3" id="KW-1185">Reference proteome</keyword>
<evidence type="ECO:0000313" key="2">
    <source>
        <dbReference type="EMBL" id="KAK7024171.1"/>
    </source>
</evidence>
<reference evidence="2 3" key="1">
    <citation type="submission" date="2024-01" db="EMBL/GenBank/DDBJ databases">
        <title>A draft genome for a cacao thread blight-causing isolate of Paramarasmius palmivorus.</title>
        <authorList>
            <person name="Baruah I.K."/>
            <person name="Bukari Y."/>
            <person name="Amoako-Attah I."/>
            <person name="Meinhardt L.W."/>
            <person name="Bailey B.A."/>
            <person name="Cohen S.P."/>
        </authorList>
    </citation>
    <scope>NUCLEOTIDE SEQUENCE [LARGE SCALE GENOMIC DNA]</scope>
    <source>
        <strain evidence="2 3">GH-12</strain>
    </source>
</reference>